<keyword evidence="4" id="KW-0509">mRNA transport</keyword>
<evidence type="ECO:0000256" key="4">
    <source>
        <dbReference type="ARBA" id="ARBA00022816"/>
    </source>
</evidence>
<keyword evidence="11" id="KW-1185">Reference proteome</keyword>
<evidence type="ECO:0000313" key="10">
    <source>
        <dbReference type="EMBL" id="KAK3606049.1"/>
    </source>
</evidence>
<keyword evidence="6" id="KW-0694">RNA-binding</keyword>
<dbReference type="PANTHER" id="PTHR10288">
    <property type="entry name" value="KH DOMAIN CONTAINING RNA BINDING PROTEIN"/>
    <property type="match status" value="1"/>
</dbReference>
<keyword evidence="3" id="KW-0677">Repeat</keyword>
<feature type="compositionally biased region" description="Basic and acidic residues" evidence="7">
    <location>
        <begin position="393"/>
        <end position="402"/>
    </location>
</feature>
<dbReference type="InterPro" id="IPR002589">
    <property type="entry name" value="Macro_dom"/>
</dbReference>
<dbReference type="Gene3D" id="3.40.220.10">
    <property type="entry name" value="Leucine Aminopeptidase, subunit E, domain 1"/>
    <property type="match status" value="1"/>
</dbReference>
<evidence type="ECO:0008006" key="12">
    <source>
        <dbReference type="Google" id="ProtNLM"/>
    </source>
</evidence>
<reference evidence="10" key="3">
    <citation type="submission" date="2023-05" db="EMBL/GenBank/DDBJ databases">
        <authorList>
            <person name="Smith C.H."/>
        </authorList>
    </citation>
    <scope>NUCLEOTIDE SEQUENCE</scope>
    <source>
        <strain evidence="10">CHS0354</strain>
        <tissue evidence="10">Mantle</tissue>
    </source>
</reference>
<dbReference type="SUPFAM" id="SSF54791">
    <property type="entry name" value="Eukaryotic type KH-domain (KH-domain type I)"/>
    <property type="match status" value="3"/>
</dbReference>
<evidence type="ECO:0000313" key="11">
    <source>
        <dbReference type="Proteomes" id="UP001195483"/>
    </source>
</evidence>
<dbReference type="PROSITE" id="PS50084">
    <property type="entry name" value="KH_TYPE_1"/>
    <property type="match status" value="3"/>
</dbReference>
<feature type="compositionally biased region" description="Polar residues" evidence="7">
    <location>
        <begin position="101"/>
        <end position="110"/>
    </location>
</feature>
<dbReference type="GO" id="GO:0003723">
    <property type="term" value="F:RNA binding"/>
    <property type="evidence" value="ECO:0007669"/>
    <property type="project" value="UniProtKB-UniRule"/>
</dbReference>
<feature type="domain" description="RRM" evidence="8">
    <location>
        <begin position="429"/>
        <end position="505"/>
    </location>
</feature>
<dbReference type="InterPro" id="IPR012677">
    <property type="entry name" value="Nucleotide-bd_a/b_plait_sf"/>
</dbReference>
<reference evidence="10" key="2">
    <citation type="journal article" date="2021" name="Genome Biol. Evol.">
        <title>Developing a high-quality reference genome for a parasitic bivalve with doubly uniparental inheritance (Bivalvia: Unionida).</title>
        <authorList>
            <person name="Smith C.H."/>
        </authorList>
    </citation>
    <scope>NUCLEOTIDE SEQUENCE</scope>
    <source>
        <strain evidence="10">CHS0354</strain>
        <tissue evidence="10">Mantle</tissue>
    </source>
</reference>
<feature type="domain" description="Macro" evidence="9">
    <location>
        <begin position="1119"/>
        <end position="1292"/>
    </location>
</feature>
<dbReference type="SUPFAM" id="SSF54928">
    <property type="entry name" value="RNA-binding domain, RBD"/>
    <property type="match status" value="1"/>
</dbReference>
<reference evidence="10" key="1">
    <citation type="journal article" date="2021" name="Genome Biol. Evol.">
        <title>A High-Quality Reference Genome for a Parasitic Bivalve with Doubly Uniparental Inheritance (Bivalvia: Unionida).</title>
        <authorList>
            <person name="Smith C.H."/>
        </authorList>
    </citation>
    <scope>NUCLEOTIDE SEQUENCE</scope>
    <source>
        <strain evidence="10">CHS0354</strain>
    </source>
</reference>
<comment type="caution">
    <text evidence="10">The sequence shown here is derived from an EMBL/GenBank/DDBJ whole genome shotgun (WGS) entry which is preliminary data.</text>
</comment>
<dbReference type="SUPFAM" id="SSF52949">
    <property type="entry name" value="Macro domain-like"/>
    <property type="match status" value="1"/>
</dbReference>
<feature type="region of interest" description="Disordered" evidence="7">
    <location>
        <begin position="391"/>
        <end position="423"/>
    </location>
</feature>
<dbReference type="Gene3D" id="3.30.70.330">
    <property type="match status" value="3"/>
</dbReference>
<dbReference type="SMART" id="SM00322">
    <property type="entry name" value="KH"/>
    <property type="match status" value="3"/>
</dbReference>
<dbReference type="InterPro" id="IPR000504">
    <property type="entry name" value="RRM_dom"/>
</dbReference>
<dbReference type="InterPro" id="IPR034464">
    <property type="entry name" value="PAR10_RRM1_2"/>
</dbReference>
<gene>
    <name evidence="10" type="ORF">CHS0354_006394</name>
</gene>
<dbReference type="InterPro" id="IPR036612">
    <property type="entry name" value="KH_dom_type_1_sf"/>
</dbReference>
<dbReference type="InterPro" id="IPR004088">
    <property type="entry name" value="KH_dom_type_1"/>
</dbReference>
<dbReference type="Pfam" id="PF01661">
    <property type="entry name" value="Macro"/>
    <property type="match status" value="1"/>
</dbReference>
<proteinExistence type="inferred from homology"/>
<evidence type="ECO:0000259" key="8">
    <source>
        <dbReference type="PROSITE" id="PS50102"/>
    </source>
</evidence>
<dbReference type="Gene3D" id="3.30.1370.10">
    <property type="entry name" value="K Homology domain, type 1"/>
    <property type="match status" value="3"/>
</dbReference>
<sequence>MKASKCGEGIQLYVVDIEERTIFNKDNILRESECIVYGTNGDVTTQFKLEHKPKYDDHVTTECVIPLQHHQTVKGAKGANVQEISRLHEVKIKFPERPVNGDNNIPNEVNTGRENEVMSPKTSDVITITGKSENCEKAKTALLALVPVIEEVIVPFKFHGQIIGHKGGNIRKLTEEFNVTLSIPPSNESSDLIKVTGTSVNVQRAKTALEKKVVSFEKAEENKVFVIKGPRANNLLVRAVAHAMCLVKIVEQNLGRLKLVLDKRKRIGLNLNNEICEFRKNKLELFAHVIGSDGIPPSPAYVAAIRKTAQRREPLKTTSLPAREKVTVEVLVPFKFRGHIIGQKGANLRKMMEEFSVTISIPPSKKSSDLITVTGVPTDVQRAKAALEQTVSRLEKKNDKRSAKQSQSRAPRRFHKSPGTGQVMTAAPRKLKVSNIPKGITAETLQMLFENEKRSGGGEVKDLKFDQDLSAAVIEFEDHSVIDRVLRRQPIEIQGKQLNVEVSKESDEYEPVIEDENENYDPSKTTIEIRGISKDITTEMLELYFENKKRSGGGPVSSIERTDKVALITFESEADTNTVLQRSHRLNEIDLDIELYTPQEPVLMYQKKFLITGLNEKITVDCLTNFLEAKGCVSLKEILYAEDDEQKALVTFESPPDFKKLQNACQGKKLEGAELEVLQVPVSRSVIATNVTPKTSKDMVEMYFENTVRKGEWHVQNVETMEEGAFVIYLDDVLAAESVLEQKHVIDNCHIELQLFHPCIGKTISVEKYRLKQTNGNEKKIHNQIIRNEKKLSKLEVCFLSTINFPEIVRMKCSEVKCTIQQEDDIIIYEGKHKYIKQAEELMHDSIQTIQKSALPNNSRSKLQLLTMKETRDYLKQKFEENGCLGVWEIDRDCVTVCDISDQKANEGIHIIKKCLVQNIISMTPEERFILNSDAWTVMLASIDKQHQGYNIIDVHIQDATVEITSTDQYAGEIVEIIRDFLNVNALYKQTITVERFKVRYLEQWQRAQIDDICKSKEESRVKIELNQGVITLEGRQKDLCEAENKISVLLKQICCKQKSFEKPGMRKYLYSEKGEELVKQIENVNKCTIYLTNQEDDTDKTCVYEHELEHQNHHPQTVECLNCRVPGGRSIFVFHGDITDFDIHILISTCNKTMDQTAGLAKAIVEKGGDVILKECLQHKRQNKLEGDVFFTNGGNLKCKIIAHGVIPVWQEGSDNEEYLKEIVLKSLEEADKRKLTSIGIPAIGTGIFGFPVSLATGIIVRAVQEHFQDIIVLIGGDLTDFMKGSICSLMFVKELTLENTRQNWLEFCMNSQNIIVKAARFIITVDRFILRCLTQAATVQFRGFA</sequence>
<dbReference type="PROSITE" id="PS50102">
    <property type="entry name" value="RRM"/>
    <property type="match status" value="1"/>
</dbReference>
<comment type="similarity">
    <text evidence="1">Belongs to the RRM IMP/VICKZ family.</text>
</comment>
<evidence type="ECO:0000256" key="3">
    <source>
        <dbReference type="ARBA" id="ARBA00022737"/>
    </source>
</evidence>
<dbReference type="Pfam" id="PF23085">
    <property type="entry name" value="RRM_PARP14_3"/>
    <property type="match status" value="3"/>
</dbReference>
<evidence type="ECO:0000256" key="6">
    <source>
        <dbReference type="PROSITE-ProRule" id="PRU00176"/>
    </source>
</evidence>
<accession>A0AAE0T9X7</accession>
<protein>
    <recommendedName>
        <fullName evidence="12">Poly [ADP-ribose] polymerase 14</fullName>
    </recommendedName>
</protein>
<evidence type="ECO:0000256" key="7">
    <source>
        <dbReference type="SAM" id="MobiDB-lite"/>
    </source>
</evidence>
<dbReference type="Pfam" id="PF00013">
    <property type="entry name" value="KH_1"/>
    <property type="match status" value="3"/>
</dbReference>
<keyword evidence="5" id="KW-0810">Translation regulation</keyword>
<dbReference type="InterPro" id="IPR004087">
    <property type="entry name" value="KH_dom"/>
</dbReference>
<dbReference type="EMBL" id="JAEAOA010000444">
    <property type="protein sequence ID" value="KAK3606049.1"/>
    <property type="molecule type" value="Genomic_DNA"/>
</dbReference>
<dbReference type="GO" id="GO:0051028">
    <property type="term" value="P:mRNA transport"/>
    <property type="evidence" value="ECO:0007669"/>
    <property type="project" value="UniProtKB-KW"/>
</dbReference>
<name>A0AAE0T9X7_9BIVA</name>
<evidence type="ECO:0000256" key="5">
    <source>
        <dbReference type="ARBA" id="ARBA00022845"/>
    </source>
</evidence>
<dbReference type="InterPro" id="IPR043472">
    <property type="entry name" value="Macro_dom-like"/>
</dbReference>
<evidence type="ECO:0000256" key="2">
    <source>
        <dbReference type="ARBA" id="ARBA00022448"/>
    </source>
</evidence>
<organism evidence="10 11">
    <name type="scientific">Potamilus streckersoni</name>
    <dbReference type="NCBI Taxonomy" id="2493646"/>
    <lineage>
        <taxon>Eukaryota</taxon>
        <taxon>Metazoa</taxon>
        <taxon>Spiralia</taxon>
        <taxon>Lophotrochozoa</taxon>
        <taxon>Mollusca</taxon>
        <taxon>Bivalvia</taxon>
        <taxon>Autobranchia</taxon>
        <taxon>Heteroconchia</taxon>
        <taxon>Palaeoheterodonta</taxon>
        <taxon>Unionida</taxon>
        <taxon>Unionoidea</taxon>
        <taxon>Unionidae</taxon>
        <taxon>Ambleminae</taxon>
        <taxon>Lampsilini</taxon>
        <taxon>Potamilus</taxon>
    </lineage>
</organism>
<dbReference type="CDD" id="cd12547">
    <property type="entry name" value="RRM1_2_PAR10"/>
    <property type="match status" value="2"/>
</dbReference>
<dbReference type="InterPro" id="IPR035979">
    <property type="entry name" value="RBD_domain_sf"/>
</dbReference>
<dbReference type="GO" id="GO:0006417">
    <property type="term" value="P:regulation of translation"/>
    <property type="evidence" value="ECO:0007669"/>
    <property type="project" value="UniProtKB-KW"/>
</dbReference>
<dbReference type="SMART" id="SM00506">
    <property type="entry name" value="A1pp"/>
    <property type="match status" value="1"/>
</dbReference>
<dbReference type="Proteomes" id="UP001195483">
    <property type="component" value="Unassembled WGS sequence"/>
</dbReference>
<evidence type="ECO:0000256" key="1">
    <source>
        <dbReference type="ARBA" id="ARBA00009094"/>
    </source>
</evidence>
<dbReference type="PROSITE" id="PS51154">
    <property type="entry name" value="MACRO"/>
    <property type="match status" value="1"/>
</dbReference>
<keyword evidence="2" id="KW-0813">Transport</keyword>
<evidence type="ECO:0000259" key="9">
    <source>
        <dbReference type="PROSITE" id="PS51154"/>
    </source>
</evidence>
<feature type="region of interest" description="Disordered" evidence="7">
    <location>
        <begin position="97"/>
        <end position="121"/>
    </location>
</feature>
<dbReference type="SMART" id="SM00360">
    <property type="entry name" value="RRM"/>
    <property type="match status" value="4"/>
</dbReference>